<keyword evidence="3 6" id="KW-0812">Transmembrane</keyword>
<dbReference type="InterPro" id="IPR002758">
    <property type="entry name" value="Cation_antiport_E"/>
</dbReference>
<accession>A0A133U880</accession>
<dbReference type="EMBL" id="LHXL01000006">
    <property type="protein sequence ID" value="KXA90403.1"/>
    <property type="molecule type" value="Genomic_DNA"/>
</dbReference>
<protein>
    <recommendedName>
        <fullName evidence="9">Cation:proton antiporter</fullName>
    </recommendedName>
</protein>
<comment type="subcellular location">
    <subcellularLocation>
        <location evidence="1">Cell membrane</location>
        <topology evidence="1">Multi-pass membrane protein</topology>
    </subcellularLocation>
</comment>
<sequence>MSVKRNEEERLAKWEKIVITWVILFLFWIIISSRLGWQSLFVGALVTLGVSFVMYNMITGDIRSHAGRTLAQRVLRIGFFYIPEYVALMIFKLAKSNFTVIKHVILMDIDPGIIKIRSDIDSYTGITVLANSITLNPGTLTLDVNKKPGENNLYVHWIDFFTVERTRVSKRAKGLKEWLLLEREKARERIKGGLEESLKKIFW</sequence>
<evidence type="ECO:0000256" key="3">
    <source>
        <dbReference type="ARBA" id="ARBA00022692"/>
    </source>
</evidence>
<reference evidence="7 8" key="1">
    <citation type="journal article" date="2016" name="Sci. Rep.">
        <title>Metabolic traits of an uncultured archaeal lineage -MSBL1- from brine pools of the Red Sea.</title>
        <authorList>
            <person name="Mwirichia R."/>
            <person name="Alam I."/>
            <person name="Rashid M."/>
            <person name="Vinu M."/>
            <person name="Ba-Alawi W."/>
            <person name="Anthony Kamau A."/>
            <person name="Kamanda Ngugi D."/>
            <person name="Goker M."/>
            <person name="Klenk H.P."/>
            <person name="Bajic V."/>
            <person name="Stingl U."/>
        </authorList>
    </citation>
    <scope>NUCLEOTIDE SEQUENCE [LARGE SCALE GENOMIC DNA]</scope>
    <source>
        <strain evidence="7">SCGC-AAA259D14</strain>
    </source>
</reference>
<evidence type="ECO:0000256" key="5">
    <source>
        <dbReference type="ARBA" id="ARBA00023136"/>
    </source>
</evidence>
<evidence type="ECO:0000313" key="8">
    <source>
        <dbReference type="Proteomes" id="UP000070589"/>
    </source>
</evidence>
<dbReference type="Proteomes" id="UP000070589">
    <property type="component" value="Unassembled WGS sequence"/>
</dbReference>
<comment type="caution">
    <text evidence="7">The sequence shown here is derived from an EMBL/GenBank/DDBJ whole genome shotgun (WGS) entry which is preliminary data.</text>
</comment>
<evidence type="ECO:0000256" key="6">
    <source>
        <dbReference type="SAM" id="Phobius"/>
    </source>
</evidence>
<dbReference type="Pfam" id="PF01899">
    <property type="entry name" value="MNHE"/>
    <property type="match status" value="1"/>
</dbReference>
<dbReference type="PIRSF" id="PIRSF019239">
    <property type="entry name" value="MrpE"/>
    <property type="match status" value="1"/>
</dbReference>
<evidence type="ECO:0000256" key="2">
    <source>
        <dbReference type="ARBA" id="ARBA00022475"/>
    </source>
</evidence>
<dbReference type="PANTHER" id="PTHR34584">
    <property type="entry name" value="NA(+)/H(+) ANTIPORTER SUBUNIT E1"/>
    <property type="match status" value="1"/>
</dbReference>
<evidence type="ECO:0000256" key="1">
    <source>
        <dbReference type="ARBA" id="ARBA00004651"/>
    </source>
</evidence>
<keyword evidence="2" id="KW-1003">Cell membrane</keyword>
<dbReference type="GO" id="GO:0005886">
    <property type="term" value="C:plasma membrane"/>
    <property type="evidence" value="ECO:0007669"/>
    <property type="project" value="UniProtKB-SubCell"/>
</dbReference>
<proteinExistence type="predicted"/>
<feature type="transmembrane region" description="Helical" evidence="6">
    <location>
        <begin position="12"/>
        <end position="31"/>
    </location>
</feature>
<organism evidence="7 8">
    <name type="scientific">candidate division MSBL1 archaeon SCGC-AAA259D14</name>
    <dbReference type="NCBI Taxonomy" id="1698261"/>
    <lineage>
        <taxon>Archaea</taxon>
        <taxon>Methanobacteriati</taxon>
        <taxon>Methanobacteriota</taxon>
        <taxon>candidate division MSBL1</taxon>
    </lineage>
</organism>
<keyword evidence="5 6" id="KW-0472">Membrane</keyword>
<name>A0A133U880_9EURY</name>
<feature type="transmembrane region" description="Helical" evidence="6">
    <location>
        <begin position="37"/>
        <end position="58"/>
    </location>
</feature>
<evidence type="ECO:0008006" key="9">
    <source>
        <dbReference type="Google" id="ProtNLM"/>
    </source>
</evidence>
<evidence type="ECO:0000313" key="7">
    <source>
        <dbReference type="EMBL" id="KXA90403.1"/>
    </source>
</evidence>
<dbReference type="GO" id="GO:0008324">
    <property type="term" value="F:monoatomic cation transmembrane transporter activity"/>
    <property type="evidence" value="ECO:0007669"/>
    <property type="project" value="InterPro"/>
</dbReference>
<gene>
    <name evidence="7" type="ORF">AKJ62_00925</name>
</gene>
<keyword evidence="8" id="KW-1185">Reference proteome</keyword>
<dbReference type="AlphaFoldDB" id="A0A133U880"/>
<evidence type="ECO:0000256" key="4">
    <source>
        <dbReference type="ARBA" id="ARBA00022989"/>
    </source>
</evidence>
<dbReference type="PANTHER" id="PTHR34584:SF1">
    <property type="entry name" value="NA(+)_H(+) ANTIPORTER SUBUNIT E1"/>
    <property type="match status" value="1"/>
</dbReference>
<keyword evidence="4 6" id="KW-1133">Transmembrane helix</keyword>